<dbReference type="EMBL" id="QKWP01001220">
    <property type="protein sequence ID" value="RIB10695.1"/>
    <property type="molecule type" value="Genomic_DNA"/>
</dbReference>
<dbReference type="OrthoDB" id="2347530at2759"/>
<gene>
    <name evidence="1" type="ORF">C2G38_168979</name>
</gene>
<keyword evidence="2" id="KW-1185">Reference proteome</keyword>
<evidence type="ECO:0000313" key="1">
    <source>
        <dbReference type="EMBL" id="RIB10695.1"/>
    </source>
</evidence>
<dbReference type="Proteomes" id="UP000266673">
    <property type="component" value="Unassembled WGS sequence"/>
</dbReference>
<evidence type="ECO:0000313" key="2">
    <source>
        <dbReference type="Proteomes" id="UP000266673"/>
    </source>
</evidence>
<protein>
    <submittedName>
        <fullName evidence="1">Uncharacterized protein</fullName>
    </submittedName>
</protein>
<comment type="caution">
    <text evidence="1">The sequence shown here is derived from an EMBL/GenBank/DDBJ whole genome shotgun (WGS) entry which is preliminary data.</text>
</comment>
<reference evidence="1 2" key="1">
    <citation type="submission" date="2018-06" db="EMBL/GenBank/DDBJ databases">
        <title>Comparative genomics reveals the genomic features of Rhizophagus irregularis, R. cerebriforme, R. diaphanum and Gigaspora rosea, and their symbiotic lifestyle signature.</title>
        <authorList>
            <person name="Morin E."/>
            <person name="San Clemente H."/>
            <person name="Chen E.C.H."/>
            <person name="De La Providencia I."/>
            <person name="Hainaut M."/>
            <person name="Kuo A."/>
            <person name="Kohler A."/>
            <person name="Murat C."/>
            <person name="Tang N."/>
            <person name="Roy S."/>
            <person name="Loubradou J."/>
            <person name="Henrissat B."/>
            <person name="Grigoriev I.V."/>
            <person name="Corradi N."/>
            <person name="Roux C."/>
            <person name="Martin F.M."/>
        </authorList>
    </citation>
    <scope>NUCLEOTIDE SEQUENCE [LARGE SCALE GENOMIC DNA]</scope>
    <source>
        <strain evidence="1 2">DAOM 194757</strain>
    </source>
</reference>
<proteinExistence type="predicted"/>
<sequence>MPKTALKEEDLKKRFLAWYNTSNERNEARSLKKNDTIKVKKASEKNKFPSTKTGLKKIKEKIRKDNLRKRLEKVNSYNEDSLQDAEEIKRVNLERNLKYFTFNPKEIDKELDE</sequence>
<dbReference type="AlphaFoldDB" id="A0A397UK98"/>
<accession>A0A397UK98</accession>
<name>A0A397UK98_9GLOM</name>
<organism evidence="1 2">
    <name type="scientific">Gigaspora rosea</name>
    <dbReference type="NCBI Taxonomy" id="44941"/>
    <lineage>
        <taxon>Eukaryota</taxon>
        <taxon>Fungi</taxon>
        <taxon>Fungi incertae sedis</taxon>
        <taxon>Mucoromycota</taxon>
        <taxon>Glomeromycotina</taxon>
        <taxon>Glomeromycetes</taxon>
        <taxon>Diversisporales</taxon>
        <taxon>Gigasporaceae</taxon>
        <taxon>Gigaspora</taxon>
    </lineage>
</organism>